<name>A0ABX0N0X8_9BURK</name>
<proteinExistence type="predicted"/>
<evidence type="ECO:0000313" key="1">
    <source>
        <dbReference type="EMBL" id="NHZ78932.1"/>
    </source>
</evidence>
<comment type="caution">
    <text evidence="1">The sequence shown here is derived from an EMBL/GenBank/DDBJ whole genome shotgun (WGS) entry which is preliminary data.</text>
</comment>
<reference evidence="1 2" key="1">
    <citation type="submission" date="2019-10" db="EMBL/GenBank/DDBJ databases">
        <title>Taxonomy of Antarctic Massilia spp.: description of Massilia rubra sp. nov., Massilia aquatica sp. nov., Massilia mucilaginosa sp. nov., Massilia frigida sp. nov. isolated from streams, lakes and regoliths.</title>
        <authorList>
            <person name="Holochova P."/>
            <person name="Sedlacek I."/>
            <person name="Kralova S."/>
            <person name="Maslanova I."/>
            <person name="Busse H.-J."/>
            <person name="Stankova E."/>
            <person name="Vrbovska V."/>
            <person name="Kovarovic V."/>
            <person name="Bartak M."/>
            <person name="Svec P."/>
            <person name="Pantucek R."/>
        </authorList>
    </citation>
    <scope>NUCLEOTIDE SEQUENCE [LARGE SCALE GENOMIC DNA]</scope>
    <source>
        <strain evidence="1 2">CCM 8695</strain>
    </source>
</reference>
<keyword evidence="2" id="KW-1185">Reference proteome</keyword>
<gene>
    <name evidence="1" type="ORF">F2P44_06510</name>
</gene>
<evidence type="ECO:0000313" key="2">
    <source>
        <dbReference type="Proteomes" id="UP000621455"/>
    </source>
</evidence>
<dbReference type="EMBL" id="WHJG01000004">
    <property type="protein sequence ID" value="NHZ78932.1"/>
    <property type="molecule type" value="Genomic_DNA"/>
</dbReference>
<protein>
    <submittedName>
        <fullName evidence="1">Uncharacterized protein</fullName>
    </submittedName>
</protein>
<dbReference type="Proteomes" id="UP000621455">
    <property type="component" value="Unassembled WGS sequence"/>
</dbReference>
<accession>A0ABX0N0X8</accession>
<organism evidence="1 2">
    <name type="scientific">Massilia frigida</name>
    <dbReference type="NCBI Taxonomy" id="2609281"/>
    <lineage>
        <taxon>Bacteria</taxon>
        <taxon>Pseudomonadati</taxon>
        <taxon>Pseudomonadota</taxon>
        <taxon>Betaproteobacteria</taxon>
        <taxon>Burkholderiales</taxon>
        <taxon>Oxalobacteraceae</taxon>
        <taxon>Telluria group</taxon>
        <taxon>Massilia</taxon>
    </lineage>
</organism>
<sequence length="202" mass="22834">MLPDLYVCSSCHEQFDFKFREAYYYVGAAPAHEQIADADLLWINLRPAWCKDCECVCGVEDIAPLRAFEGAYGAARAGQPVEYPSYAKFMEPADAIRELGDQLRWRMGRRRPARALCCGGSRYQWMDVAQPLLRHAQCEYGFIEPRIYIGSGCGPGPGIYAPANIRLYDPEGELIGQLTWRKQDGSVWDIEPMRYPPPAADD</sequence>
<dbReference type="RefSeq" id="WP_167085890.1">
    <property type="nucleotide sequence ID" value="NZ_WHJG01000004.1"/>
</dbReference>